<dbReference type="Proteomes" id="UP000823634">
    <property type="component" value="Unassembled WGS sequence"/>
</dbReference>
<accession>A0A9D9DFY6</accession>
<feature type="signal peptide" evidence="2">
    <location>
        <begin position="1"/>
        <end position="20"/>
    </location>
</feature>
<proteinExistence type="predicted"/>
<name>A0A9D9DFY6_9FIRM</name>
<feature type="chain" id="PRO_5039182949" description="Lipoprotein" evidence="2">
    <location>
        <begin position="21"/>
        <end position="424"/>
    </location>
</feature>
<dbReference type="EMBL" id="JADINA010000032">
    <property type="protein sequence ID" value="MBO8426656.1"/>
    <property type="molecule type" value="Genomic_DNA"/>
</dbReference>
<evidence type="ECO:0000256" key="2">
    <source>
        <dbReference type="SAM" id="SignalP"/>
    </source>
</evidence>
<evidence type="ECO:0000256" key="1">
    <source>
        <dbReference type="SAM" id="MobiDB-lite"/>
    </source>
</evidence>
<feature type="region of interest" description="Disordered" evidence="1">
    <location>
        <begin position="19"/>
        <end position="39"/>
    </location>
</feature>
<reference evidence="3" key="1">
    <citation type="submission" date="2020-10" db="EMBL/GenBank/DDBJ databases">
        <authorList>
            <person name="Gilroy R."/>
        </authorList>
    </citation>
    <scope>NUCLEOTIDE SEQUENCE</scope>
    <source>
        <strain evidence="3">17113</strain>
    </source>
</reference>
<keyword evidence="2" id="KW-0732">Signal</keyword>
<comment type="caution">
    <text evidence="3">The sequence shown here is derived from an EMBL/GenBank/DDBJ whole genome shotgun (WGS) entry which is preliminary data.</text>
</comment>
<reference evidence="3" key="2">
    <citation type="journal article" date="2021" name="PeerJ">
        <title>Extensive microbial diversity within the chicken gut microbiome revealed by metagenomics and culture.</title>
        <authorList>
            <person name="Gilroy R."/>
            <person name="Ravi A."/>
            <person name="Getino M."/>
            <person name="Pursley I."/>
            <person name="Horton D.L."/>
            <person name="Alikhan N.F."/>
            <person name="Baker D."/>
            <person name="Gharbi K."/>
            <person name="Hall N."/>
            <person name="Watson M."/>
            <person name="Adriaenssens E.M."/>
            <person name="Foster-Nyarko E."/>
            <person name="Jarju S."/>
            <person name="Secka A."/>
            <person name="Antonio M."/>
            <person name="Oren A."/>
            <person name="Chaudhuri R.R."/>
            <person name="La Ragione R."/>
            <person name="Hildebrand F."/>
            <person name="Pallen M.J."/>
        </authorList>
    </citation>
    <scope>NUCLEOTIDE SEQUENCE</scope>
    <source>
        <strain evidence="3">17113</strain>
    </source>
</reference>
<sequence length="424" mass="47299">MKRPFLFAIAALLASCGPDASTGGSSTPPSESSSSLESSKHPFELTREMLSKISGSLLLEGEAQFRYDMEFPVRDDYTSTLKVSFNPESFYSLEQVSTGQSYQSNIVKRGDLPYTYYVNAQNEVEYVRVEDAGKQYEWEDFANPFASLPLSAWRQTSDPSTYMVGNLQLIQEAGRTITGYEFDFKGLRVEVEETAISKVLLFGEGVDSYGDPLDFQIDLQVVSTTYVNQAPKPYERQKEHDLLDEAFLNTLTTSFTITHLDHHDEYGDTVYHYYFADDAIYCDIPESGDTLPFGYLELEDGVYSFTNGKEGLVKGNKTTAATVQEFYPNFQGFDSTILKSESETRFVSYDNDNASIVAKYVCENPFELTTAGAAQNLAIELASSRLSSISYFYSILGGFTEGNVTMTFSDFGSTEVDLDFSSLS</sequence>
<evidence type="ECO:0008006" key="5">
    <source>
        <dbReference type="Google" id="ProtNLM"/>
    </source>
</evidence>
<dbReference type="AlphaFoldDB" id="A0A9D9DFY6"/>
<protein>
    <recommendedName>
        <fullName evidence="5">Lipoprotein</fullName>
    </recommendedName>
</protein>
<evidence type="ECO:0000313" key="3">
    <source>
        <dbReference type="EMBL" id="MBO8426656.1"/>
    </source>
</evidence>
<gene>
    <name evidence="3" type="ORF">IAC61_04985</name>
</gene>
<feature type="compositionally biased region" description="Low complexity" evidence="1">
    <location>
        <begin position="21"/>
        <end position="37"/>
    </location>
</feature>
<dbReference type="PROSITE" id="PS51257">
    <property type="entry name" value="PROKAR_LIPOPROTEIN"/>
    <property type="match status" value="1"/>
</dbReference>
<evidence type="ECO:0000313" key="4">
    <source>
        <dbReference type="Proteomes" id="UP000823634"/>
    </source>
</evidence>
<organism evidence="3 4">
    <name type="scientific">Candidatus Alloenteromonas pullistercoris</name>
    <dbReference type="NCBI Taxonomy" id="2840785"/>
    <lineage>
        <taxon>Bacteria</taxon>
        <taxon>Bacillati</taxon>
        <taxon>Bacillota</taxon>
        <taxon>Bacillota incertae sedis</taxon>
        <taxon>Candidatus Alloenteromonas</taxon>
    </lineage>
</organism>